<dbReference type="PANTHER" id="PTHR46558:SF4">
    <property type="entry name" value="DNA-BIDING PHAGE PROTEIN"/>
    <property type="match status" value="1"/>
</dbReference>
<dbReference type="InterPro" id="IPR001387">
    <property type="entry name" value="Cro/C1-type_HTH"/>
</dbReference>
<accession>A0ABT8WJ10</accession>
<organism evidence="3 4">
    <name type="scientific">Flavivirga jejuensis</name>
    <dbReference type="NCBI Taxonomy" id="870487"/>
    <lineage>
        <taxon>Bacteria</taxon>
        <taxon>Pseudomonadati</taxon>
        <taxon>Bacteroidota</taxon>
        <taxon>Flavobacteriia</taxon>
        <taxon>Flavobacteriales</taxon>
        <taxon>Flavobacteriaceae</taxon>
        <taxon>Flavivirga</taxon>
    </lineage>
</organism>
<feature type="domain" description="HTH cro/C1-type" evidence="2">
    <location>
        <begin position="5"/>
        <end position="59"/>
    </location>
</feature>
<reference evidence="3" key="1">
    <citation type="submission" date="2023-07" db="EMBL/GenBank/DDBJ databases">
        <title>Two novel species in the genus Flavivirga.</title>
        <authorList>
            <person name="Kwon K."/>
        </authorList>
    </citation>
    <scope>NUCLEOTIDE SEQUENCE</scope>
    <source>
        <strain evidence="3">KACC 14158</strain>
    </source>
</reference>
<dbReference type="InterPro" id="IPR010982">
    <property type="entry name" value="Lambda_DNA-bd_dom_sf"/>
</dbReference>
<gene>
    <name evidence="3" type="ORF">Q4Q40_02205</name>
</gene>
<dbReference type="Pfam" id="PF01381">
    <property type="entry name" value="HTH_3"/>
    <property type="match status" value="1"/>
</dbReference>
<dbReference type="Gene3D" id="1.10.260.40">
    <property type="entry name" value="lambda repressor-like DNA-binding domains"/>
    <property type="match status" value="1"/>
</dbReference>
<dbReference type="EMBL" id="JAUOEL010000001">
    <property type="protein sequence ID" value="MDO5972984.1"/>
    <property type="molecule type" value="Genomic_DNA"/>
</dbReference>
<comment type="caution">
    <text evidence="3">The sequence shown here is derived from an EMBL/GenBank/DDBJ whole genome shotgun (WGS) entry which is preliminary data.</text>
</comment>
<evidence type="ECO:0000259" key="2">
    <source>
        <dbReference type="PROSITE" id="PS50943"/>
    </source>
</evidence>
<keyword evidence="4" id="KW-1185">Reference proteome</keyword>
<evidence type="ECO:0000256" key="1">
    <source>
        <dbReference type="ARBA" id="ARBA00023125"/>
    </source>
</evidence>
<dbReference type="Proteomes" id="UP001176806">
    <property type="component" value="Unassembled WGS sequence"/>
</dbReference>
<dbReference type="CDD" id="cd00093">
    <property type="entry name" value="HTH_XRE"/>
    <property type="match status" value="1"/>
</dbReference>
<dbReference type="PROSITE" id="PS50943">
    <property type="entry name" value="HTH_CROC1"/>
    <property type="match status" value="1"/>
</dbReference>
<evidence type="ECO:0000313" key="3">
    <source>
        <dbReference type="EMBL" id="MDO5972984.1"/>
    </source>
</evidence>
<keyword evidence="1" id="KW-0238">DNA-binding</keyword>
<evidence type="ECO:0000313" key="4">
    <source>
        <dbReference type="Proteomes" id="UP001176806"/>
    </source>
</evidence>
<protein>
    <submittedName>
        <fullName evidence="3">Helix-turn-helix transcriptional regulator</fullName>
    </submittedName>
</protein>
<dbReference type="PANTHER" id="PTHR46558">
    <property type="entry name" value="TRACRIPTIONAL REGULATORY PROTEIN-RELATED-RELATED"/>
    <property type="match status" value="1"/>
</dbReference>
<dbReference type="SUPFAM" id="SSF47413">
    <property type="entry name" value="lambda repressor-like DNA-binding domains"/>
    <property type="match status" value="1"/>
</dbReference>
<sequence>MKNLIKVERARNDMSQAALAEKVNVTRQTIHAIEKGRFVPSTALAFKIASIFNIKVDELFELEESDWKAN</sequence>
<dbReference type="SMART" id="SM00530">
    <property type="entry name" value="HTH_XRE"/>
    <property type="match status" value="1"/>
</dbReference>
<dbReference type="RefSeq" id="WP_303300040.1">
    <property type="nucleotide sequence ID" value="NZ_BAABDA010000042.1"/>
</dbReference>
<name>A0ABT8WJ10_9FLAO</name>
<proteinExistence type="predicted"/>